<protein>
    <submittedName>
        <fullName evidence="2">Uncharacterized protein</fullName>
    </submittedName>
</protein>
<accession>A0A3M7PG20</accession>
<organism evidence="2 3">
    <name type="scientific">Brachionus plicatilis</name>
    <name type="common">Marine rotifer</name>
    <name type="synonym">Brachionus muelleri</name>
    <dbReference type="NCBI Taxonomy" id="10195"/>
    <lineage>
        <taxon>Eukaryota</taxon>
        <taxon>Metazoa</taxon>
        <taxon>Spiralia</taxon>
        <taxon>Gnathifera</taxon>
        <taxon>Rotifera</taxon>
        <taxon>Eurotatoria</taxon>
        <taxon>Monogononta</taxon>
        <taxon>Pseudotrocha</taxon>
        <taxon>Ploima</taxon>
        <taxon>Brachionidae</taxon>
        <taxon>Brachionus</taxon>
    </lineage>
</organism>
<keyword evidence="3" id="KW-1185">Reference proteome</keyword>
<keyword evidence="1" id="KW-0472">Membrane</keyword>
<sequence length="92" mass="10711">MNRLKIQSKSKVIEFVEYEISFNIMLTFFYFNCLVSLGNKSPKKNSNLNENYGHLIRQNKLENTSVNLIHELITIKGQERAVLDMKFGADKI</sequence>
<keyword evidence="1" id="KW-1133">Transmembrane helix</keyword>
<evidence type="ECO:0000313" key="3">
    <source>
        <dbReference type="Proteomes" id="UP000276133"/>
    </source>
</evidence>
<dbReference type="EMBL" id="REGN01011015">
    <property type="protein sequence ID" value="RMZ98055.1"/>
    <property type="molecule type" value="Genomic_DNA"/>
</dbReference>
<evidence type="ECO:0000313" key="2">
    <source>
        <dbReference type="EMBL" id="RMZ98055.1"/>
    </source>
</evidence>
<comment type="caution">
    <text evidence="2">The sequence shown here is derived from an EMBL/GenBank/DDBJ whole genome shotgun (WGS) entry which is preliminary data.</text>
</comment>
<evidence type="ECO:0000256" key="1">
    <source>
        <dbReference type="SAM" id="Phobius"/>
    </source>
</evidence>
<keyword evidence="1" id="KW-0812">Transmembrane</keyword>
<dbReference type="AlphaFoldDB" id="A0A3M7PG20"/>
<name>A0A3M7PG20_BRAPC</name>
<proteinExistence type="predicted"/>
<dbReference type="Proteomes" id="UP000276133">
    <property type="component" value="Unassembled WGS sequence"/>
</dbReference>
<reference evidence="2 3" key="1">
    <citation type="journal article" date="2018" name="Sci. Rep.">
        <title>Genomic signatures of local adaptation to the degree of environmental predictability in rotifers.</title>
        <authorList>
            <person name="Franch-Gras L."/>
            <person name="Hahn C."/>
            <person name="Garcia-Roger E.M."/>
            <person name="Carmona M.J."/>
            <person name="Serra M."/>
            <person name="Gomez A."/>
        </authorList>
    </citation>
    <scope>NUCLEOTIDE SEQUENCE [LARGE SCALE GENOMIC DNA]</scope>
    <source>
        <strain evidence="2">HYR1</strain>
    </source>
</reference>
<gene>
    <name evidence="2" type="ORF">BpHYR1_024894</name>
</gene>
<feature type="transmembrane region" description="Helical" evidence="1">
    <location>
        <begin position="20"/>
        <end position="38"/>
    </location>
</feature>